<dbReference type="WBParaSite" id="mrna-Wban_08808">
    <property type="protein sequence ID" value="mrna-Wban_08808"/>
    <property type="gene ID" value="Wban_08808"/>
</dbReference>
<evidence type="ECO:0000256" key="1">
    <source>
        <dbReference type="SAM" id="MobiDB-lite"/>
    </source>
</evidence>
<protein>
    <submittedName>
        <fullName evidence="3">Uncharacterized protein</fullName>
    </submittedName>
</protein>
<feature type="region of interest" description="Disordered" evidence="1">
    <location>
        <begin position="193"/>
        <end position="218"/>
    </location>
</feature>
<proteinExistence type="predicted"/>
<feature type="compositionally biased region" description="Basic and acidic residues" evidence="1">
    <location>
        <begin position="204"/>
        <end position="218"/>
    </location>
</feature>
<dbReference type="AlphaFoldDB" id="A0AAF5RX32"/>
<reference evidence="2" key="1">
    <citation type="submission" date="2015-03" db="EMBL/GenBank/DDBJ databases">
        <title>Wuchereria bancrofti Genome Sequencing Papua New Guinea Strain.</title>
        <authorList>
            <person name="Small S.T."/>
            <person name="Serre D."/>
            <person name="Zimmerman P.A."/>
        </authorList>
    </citation>
    <scope>NUCLEOTIDE SEQUENCE [LARGE SCALE GENOMIC DNA]</scope>
    <source>
        <strain evidence="2">pt0022</strain>
    </source>
</reference>
<evidence type="ECO:0000313" key="2">
    <source>
        <dbReference type="Proteomes" id="UP000093561"/>
    </source>
</evidence>
<accession>A0AAF5RX32</accession>
<reference evidence="3" key="3">
    <citation type="submission" date="2024-02" db="UniProtKB">
        <authorList>
            <consortium name="WormBaseParasite"/>
        </authorList>
    </citation>
    <scope>IDENTIFICATION</scope>
    <source>
        <strain evidence="3">pt0022</strain>
    </source>
</reference>
<sequence length="313" mass="35919">MDFREVDLETPAGTLADSLAQIFMMTTSNELRQQAYQMVGVDNNRDFALAVEARLNEYFKGKQRKLDRRSILQIRKEKDNACIILEHFLKTAGLPPNAVEKFCSKNLCARVKMLERNVNQRSFLENYLVEMANINSSNIDSSISGRQDRSSCKRKQLGFLKAGPSIIRDEFSGSSEDEISNEVSNMLLPKKQFSSNSKSFHSPAKVDERDEVGKEKNLKPSYNSMDFDEFSDFNDEFEIENHPKLDAVKTNEKNQFSSYLDAEFSSSDDTEFSPNNHSDFPRSKDESIAAFKNIILNISFIPDYFLKMAFLHW</sequence>
<organism evidence="2 3">
    <name type="scientific">Wuchereria bancrofti</name>
    <dbReference type="NCBI Taxonomy" id="6293"/>
    <lineage>
        <taxon>Eukaryota</taxon>
        <taxon>Metazoa</taxon>
        <taxon>Ecdysozoa</taxon>
        <taxon>Nematoda</taxon>
        <taxon>Chromadorea</taxon>
        <taxon>Rhabditida</taxon>
        <taxon>Spirurina</taxon>
        <taxon>Spiruromorpha</taxon>
        <taxon>Filarioidea</taxon>
        <taxon>Onchocercidae</taxon>
        <taxon>Wuchereria</taxon>
    </lineage>
</organism>
<dbReference type="Proteomes" id="UP000093561">
    <property type="component" value="Unassembled WGS sequence"/>
</dbReference>
<evidence type="ECO:0000313" key="3">
    <source>
        <dbReference type="WBParaSite" id="mrna-Wban_08808"/>
    </source>
</evidence>
<reference evidence="2" key="2">
    <citation type="journal article" date="2016" name="Mol. Ecol.">
        <title>Population genomics of the filarial nematode parasite Wuchereria bancrofti from mosquitoes.</title>
        <authorList>
            <person name="Small S.T."/>
            <person name="Reimer L.J."/>
            <person name="Tisch D.J."/>
            <person name="King C.L."/>
            <person name="Christensen B.M."/>
            <person name="Siba P.M."/>
            <person name="Kazura J.W."/>
            <person name="Serre D."/>
            <person name="Zimmerman P.A."/>
        </authorList>
    </citation>
    <scope>NUCLEOTIDE SEQUENCE</scope>
    <source>
        <strain evidence="2">pt0022</strain>
    </source>
</reference>
<name>A0AAF5RX32_WUCBA</name>